<organism evidence="6 7">
    <name type="scientific">Brumimicrobium oceani</name>
    <dbReference type="NCBI Taxonomy" id="2100725"/>
    <lineage>
        <taxon>Bacteria</taxon>
        <taxon>Pseudomonadati</taxon>
        <taxon>Bacteroidota</taxon>
        <taxon>Flavobacteriia</taxon>
        <taxon>Flavobacteriales</taxon>
        <taxon>Crocinitomicaceae</taxon>
        <taxon>Brumimicrobium</taxon>
    </lineage>
</organism>
<dbReference type="AlphaFoldDB" id="A0A2U2XEA4"/>
<evidence type="ECO:0000256" key="3">
    <source>
        <dbReference type="ARBA" id="ARBA00022989"/>
    </source>
</evidence>
<evidence type="ECO:0000256" key="1">
    <source>
        <dbReference type="ARBA" id="ARBA00004141"/>
    </source>
</evidence>
<evidence type="ECO:0000256" key="4">
    <source>
        <dbReference type="ARBA" id="ARBA00023136"/>
    </source>
</evidence>
<comment type="caution">
    <text evidence="6">The sequence shown here is derived from an EMBL/GenBank/DDBJ whole genome shotgun (WGS) entry which is preliminary data.</text>
</comment>
<reference evidence="6 7" key="2">
    <citation type="submission" date="2018-05" db="EMBL/GenBank/DDBJ databases">
        <authorList>
            <person name="Lanie J.A."/>
            <person name="Ng W.-L."/>
            <person name="Kazmierczak K.M."/>
            <person name="Andrzejewski T.M."/>
            <person name="Davidsen T.M."/>
            <person name="Wayne K.J."/>
            <person name="Tettelin H."/>
            <person name="Glass J.I."/>
            <person name="Rusch D."/>
            <person name="Podicherti R."/>
            <person name="Tsui H.-C.T."/>
            <person name="Winkler M.E."/>
        </authorList>
    </citation>
    <scope>NUCLEOTIDE SEQUENCE [LARGE SCALE GENOMIC DNA]</scope>
    <source>
        <strain evidence="6 7">C305</strain>
    </source>
</reference>
<keyword evidence="3 5" id="KW-1133">Transmembrane helix</keyword>
<evidence type="ECO:0008006" key="8">
    <source>
        <dbReference type="Google" id="ProtNLM"/>
    </source>
</evidence>
<evidence type="ECO:0000256" key="2">
    <source>
        <dbReference type="ARBA" id="ARBA00022692"/>
    </source>
</evidence>
<gene>
    <name evidence="6" type="ORF">DIT68_06175</name>
</gene>
<name>A0A2U2XEA4_9FLAO</name>
<reference evidence="6 7" key="1">
    <citation type="submission" date="2018-05" db="EMBL/GenBank/DDBJ databases">
        <title>Brumimicrobium oceani sp. nov., isolated from coastal sediment.</title>
        <authorList>
            <person name="Kou Y."/>
        </authorList>
    </citation>
    <scope>NUCLEOTIDE SEQUENCE [LARGE SCALE GENOMIC DNA]</scope>
    <source>
        <strain evidence="6 7">C305</strain>
    </source>
</reference>
<dbReference type="Pfam" id="PF07264">
    <property type="entry name" value="EI24"/>
    <property type="match status" value="1"/>
</dbReference>
<sequence>MRAINDHFYSLKRSISLLLKGHFLVFFIPGLVIALFFFLYLLTIDTVEGFFGLLNHTPWIGNYMGTAVDSVFSWVNSISIYFYQFTIITLLSPFHTVLSQRVETNENNKLYSSGPLQFIKDILRTIGVAVVGGLIYSSLFLLWTVIAWTFELSFLSPIISAILIAFFTGFNSYDYALERHNVTVKESWKFAFRNPTQMILTGLIFTGLLYIPIIGVVVAPVLLTMVGTINYIRINKI</sequence>
<dbReference type="EMBL" id="QFRJ01000003">
    <property type="protein sequence ID" value="PWH86138.1"/>
    <property type="molecule type" value="Genomic_DNA"/>
</dbReference>
<dbReference type="OrthoDB" id="1467145at2"/>
<evidence type="ECO:0000313" key="7">
    <source>
        <dbReference type="Proteomes" id="UP000245370"/>
    </source>
</evidence>
<protein>
    <recommendedName>
        <fullName evidence="8">Coproporphyrinogen III oxidase</fullName>
    </recommendedName>
</protein>
<dbReference type="Proteomes" id="UP000245370">
    <property type="component" value="Unassembled WGS sequence"/>
</dbReference>
<proteinExistence type="predicted"/>
<evidence type="ECO:0000313" key="6">
    <source>
        <dbReference type="EMBL" id="PWH86138.1"/>
    </source>
</evidence>
<feature type="transmembrane region" description="Helical" evidence="5">
    <location>
        <begin position="71"/>
        <end position="91"/>
    </location>
</feature>
<feature type="transmembrane region" description="Helical" evidence="5">
    <location>
        <begin position="198"/>
        <end position="223"/>
    </location>
</feature>
<keyword evidence="2 5" id="KW-0812">Transmembrane</keyword>
<accession>A0A2U2XEA4</accession>
<feature type="transmembrane region" description="Helical" evidence="5">
    <location>
        <begin position="154"/>
        <end position="177"/>
    </location>
</feature>
<dbReference type="RefSeq" id="WP_109358947.1">
    <property type="nucleotide sequence ID" value="NZ_QFRJ01000003.1"/>
</dbReference>
<feature type="transmembrane region" description="Helical" evidence="5">
    <location>
        <begin position="21"/>
        <end position="42"/>
    </location>
</feature>
<evidence type="ECO:0000256" key="5">
    <source>
        <dbReference type="SAM" id="Phobius"/>
    </source>
</evidence>
<comment type="subcellular location">
    <subcellularLocation>
        <location evidence="1">Membrane</location>
        <topology evidence="1">Multi-pass membrane protein</topology>
    </subcellularLocation>
</comment>
<keyword evidence="7" id="KW-1185">Reference proteome</keyword>
<keyword evidence="4 5" id="KW-0472">Membrane</keyword>
<feature type="transmembrane region" description="Helical" evidence="5">
    <location>
        <begin position="126"/>
        <end position="148"/>
    </location>
</feature>
<dbReference type="InterPro" id="IPR059112">
    <property type="entry name" value="CysZ/EI24"/>
</dbReference>